<dbReference type="AlphaFoldDB" id="A0A834F4W2"/>
<sequence length="128" mass="13697">MNSPITCEREPQRPRLPCQPLPPSLRAAVPLPPPAAADGLYIPRSGSPYYRNAAAGWDAGLGGFIHLMTLSKDTEGEPGRGSAVFPSTVSTVEESCSDLQVMVRFVGAGAAQTQDHRGLRLKQRLQIS</sequence>
<evidence type="ECO:0000313" key="3">
    <source>
        <dbReference type="Proteomes" id="UP000646548"/>
    </source>
</evidence>
<proteinExistence type="predicted"/>
<dbReference type="EMBL" id="WKFB01000742">
    <property type="protein sequence ID" value="KAF6718322.1"/>
    <property type="molecule type" value="Genomic_DNA"/>
</dbReference>
<organism evidence="2 3">
    <name type="scientific">Oryzias melastigma</name>
    <name type="common">Marine medaka</name>
    <dbReference type="NCBI Taxonomy" id="30732"/>
    <lineage>
        <taxon>Eukaryota</taxon>
        <taxon>Metazoa</taxon>
        <taxon>Chordata</taxon>
        <taxon>Craniata</taxon>
        <taxon>Vertebrata</taxon>
        <taxon>Euteleostomi</taxon>
        <taxon>Actinopterygii</taxon>
        <taxon>Neopterygii</taxon>
        <taxon>Teleostei</taxon>
        <taxon>Neoteleostei</taxon>
        <taxon>Acanthomorphata</taxon>
        <taxon>Ovalentaria</taxon>
        <taxon>Atherinomorphae</taxon>
        <taxon>Beloniformes</taxon>
        <taxon>Adrianichthyidae</taxon>
        <taxon>Oryziinae</taxon>
        <taxon>Oryzias</taxon>
    </lineage>
</organism>
<reference evidence="2" key="1">
    <citation type="journal article" name="BMC Genomics">
        <title>Long-read sequencing and de novo genome assembly of marine medaka (Oryzias melastigma).</title>
        <authorList>
            <person name="Liang P."/>
            <person name="Saqib H.S.A."/>
            <person name="Ni X."/>
            <person name="Shen Y."/>
        </authorList>
    </citation>
    <scope>NUCLEOTIDE SEQUENCE</scope>
    <source>
        <strain evidence="2">Bigg-433</strain>
    </source>
</reference>
<feature type="region of interest" description="Disordered" evidence="1">
    <location>
        <begin position="1"/>
        <end position="21"/>
    </location>
</feature>
<comment type="caution">
    <text evidence="2">The sequence shown here is derived from an EMBL/GenBank/DDBJ whole genome shotgun (WGS) entry which is preliminary data.</text>
</comment>
<name>A0A834F4W2_ORYME</name>
<evidence type="ECO:0000256" key="1">
    <source>
        <dbReference type="SAM" id="MobiDB-lite"/>
    </source>
</evidence>
<accession>A0A834F4W2</accession>
<dbReference type="Proteomes" id="UP000646548">
    <property type="component" value="Unassembled WGS sequence"/>
</dbReference>
<protein>
    <submittedName>
        <fullName evidence="2">Uncharacterized protein</fullName>
    </submittedName>
</protein>
<evidence type="ECO:0000313" key="2">
    <source>
        <dbReference type="EMBL" id="KAF6718322.1"/>
    </source>
</evidence>
<gene>
    <name evidence="2" type="ORF">FQA47_014092</name>
</gene>